<evidence type="ECO:0000256" key="1">
    <source>
        <dbReference type="ARBA" id="ARBA00012452"/>
    </source>
</evidence>
<dbReference type="GO" id="GO:0006749">
    <property type="term" value="P:glutathione metabolic process"/>
    <property type="evidence" value="ECO:0007669"/>
    <property type="project" value="InterPro"/>
</dbReference>
<dbReference type="Proteomes" id="UP001234787">
    <property type="component" value="Unassembled WGS sequence"/>
</dbReference>
<dbReference type="SFLD" id="SFLDG01152">
    <property type="entry name" value="Main.3:_Omega-_and_Tau-like"/>
    <property type="match status" value="1"/>
</dbReference>
<evidence type="ECO:0000256" key="2">
    <source>
        <dbReference type="ARBA" id="ARBA00022679"/>
    </source>
</evidence>
<dbReference type="InterPro" id="IPR004046">
    <property type="entry name" value="GST_C"/>
</dbReference>
<accession>A0AAD3NW34</accession>
<dbReference type="Gene3D" id="3.40.30.10">
    <property type="entry name" value="Glutaredoxin"/>
    <property type="match status" value="1"/>
</dbReference>
<dbReference type="InterPro" id="IPR045073">
    <property type="entry name" value="Omega/Tau-like"/>
</dbReference>
<proteinExistence type="inferred from homology"/>
<dbReference type="PANTHER" id="PTHR11260:SF696">
    <property type="entry name" value="GLUTATHIONE TRANSFERASE"/>
    <property type="match status" value="1"/>
</dbReference>
<keyword evidence="8" id="KW-1185">Reference proteome</keyword>
<dbReference type="SUPFAM" id="SSF52833">
    <property type="entry name" value="Thioredoxin-like"/>
    <property type="match status" value="1"/>
</dbReference>
<dbReference type="InterPro" id="IPR004045">
    <property type="entry name" value="Glutathione_S-Trfase_N"/>
</dbReference>
<dbReference type="EMBL" id="BSEH01001258">
    <property type="protein sequence ID" value="GLJ59699.1"/>
    <property type="molecule type" value="Genomic_DNA"/>
</dbReference>
<dbReference type="CDD" id="cd03185">
    <property type="entry name" value="GST_C_Tau"/>
    <property type="match status" value="1"/>
</dbReference>
<dbReference type="InterPro" id="IPR045074">
    <property type="entry name" value="GST_C_Tau"/>
</dbReference>
<protein>
    <recommendedName>
        <fullName evidence="1">glutathione transferase</fullName>
        <ecNumber evidence="1">2.5.1.18</ecNumber>
    </recommendedName>
</protein>
<dbReference type="SFLD" id="SFLDG00358">
    <property type="entry name" value="Main_(cytGST)"/>
    <property type="match status" value="1"/>
</dbReference>
<evidence type="ECO:0000256" key="4">
    <source>
        <dbReference type="RuleBase" id="RU003494"/>
    </source>
</evidence>
<feature type="domain" description="GST N-terminal" evidence="5">
    <location>
        <begin position="2"/>
        <end position="81"/>
    </location>
</feature>
<gene>
    <name evidence="7" type="ORF">SUGI_1519470</name>
</gene>
<evidence type="ECO:0000313" key="7">
    <source>
        <dbReference type="EMBL" id="GLJ59699.1"/>
    </source>
</evidence>
<dbReference type="EC" id="2.5.1.18" evidence="1"/>
<keyword evidence="2" id="KW-0808">Transferase</keyword>
<dbReference type="GO" id="GO:0005737">
    <property type="term" value="C:cytoplasm"/>
    <property type="evidence" value="ECO:0007669"/>
    <property type="project" value="TreeGrafter"/>
</dbReference>
<name>A0AAD3NW34_CRYJA</name>
<sequence length="225" mass="26069">MEQVKVLNTCISPFGMRVLIGLEEKGVKYEYQEEVLFNKSDLLLQMNPVYKKVPVLIHNGQPICESLIILQYIDETWDSKQFLPSKPYDRALARFWADFIDKRVFDTVIRLLKSEDKVLEEAKHDMLESFQFLEGTLKEMSAGGSLAFFSGSNFGFLDIAFIPYACWFHALETIGNFKIPFESKYPLLDAWVKKCMERDSVKKALASPDRVLEYALQMRRRSLNA</sequence>
<evidence type="ECO:0000256" key="3">
    <source>
        <dbReference type="ARBA" id="ARBA00047960"/>
    </source>
</evidence>
<evidence type="ECO:0000313" key="8">
    <source>
        <dbReference type="Proteomes" id="UP001234787"/>
    </source>
</evidence>
<dbReference type="InterPro" id="IPR036249">
    <property type="entry name" value="Thioredoxin-like_sf"/>
</dbReference>
<feature type="domain" description="GST C-terminal" evidence="6">
    <location>
        <begin position="86"/>
        <end position="222"/>
    </location>
</feature>
<evidence type="ECO:0000259" key="5">
    <source>
        <dbReference type="PROSITE" id="PS50404"/>
    </source>
</evidence>
<dbReference type="SFLD" id="SFLDS00019">
    <property type="entry name" value="Glutathione_Transferase_(cytos"/>
    <property type="match status" value="1"/>
</dbReference>
<dbReference type="GO" id="GO:0004364">
    <property type="term" value="F:glutathione transferase activity"/>
    <property type="evidence" value="ECO:0007669"/>
    <property type="project" value="UniProtKB-EC"/>
</dbReference>
<comment type="similarity">
    <text evidence="4">Belongs to the GST superfamily.</text>
</comment>
<dbReference type="InterPro" id="IPR040079">
    <property type="entry name" value="Glutathione_S-Trfase"/>
</dbReference>
<comment type="caution">
    <text evidence="7">The sequence shown here is derived from an EMBL/GenBank/DDBJ whole genome shotgun (WGS) entry which is preliminary data.</text>
</comment>
<dbReference type="InterPro" id="IPR010987">
    <property type="entry name" value="Glutathione-S-Trfase_C-like"/>
</dbReference>
<dbReference type="CDD" id="cd03058">
    <property type="entry name" value="GST_N_Tau"/>
    <property type="match status" value="1"/>
</dbReference>
<dbReference type="PROSITE" id="PS50405">
    <property type="entry name" value="GST_CTER"/>
    <property type="match status" value="1"/>
</dbReference>
<comment type="catalytic activity">
    <reaction evidence="3">
        <text>RX + glutathione = an S-substituted glutathione + a halide anion + H(+)</text>
        <dbReference type="Rhea" id="RHEA:16437"/>
        <dbReference type="ChEBI" id="CHEBI:15378"/>
        <dbReference type="ChEBI" id="CHEBI:16042"/>
        <dbReference type="ChEBI" id="CHEBI:17792"/>
        <dbReference type="ChEBI" id="CHEBI:57925"/>
        <dbReference type="ChEBI" id="CHEBI:90779"/>
        <dbReference type="EC" id="2.5.1.18"/>
    </reaction>
</comment>
<dbReference type="AlphaFoldDB" id="A0AAD3NW34"/>
<dbReference type="InterPro" id="IPR036282">
    <property type="entry name" value="Glutathione-S-Trfase_C_sf"/>
</dbReference>
<dbReference type="SUPFAM" id="SSF47616">
    <property type="entry name" value="GST C-terminal domain-like"/>
    <property type="match status" value="1"/>
</dbReference>
<reference evidence="7" key="1">
    <citation type="submission" date="2022-12" db="EMBL/GenBank/DDBJ databases">
        <title>Chromosome-Level Genome Assembly of Japanese Cedar (Cryptomeriajaponica D. Don).</title>
        <authorList>
            <person name="Fujino T."/>
            <person name="Yamaguchi K."/>
            <person name="Yokoyama T."/>
            <person name="Hamanaka T."/>
            <person name="Harazono Y."/>
            <person name="Kamada H."/>
            <person name="Kobayashi W."/>
            <person name="Ujino-Ihara T."/>
            <person name="Uchiyama K."/>
            <person name="Matsumoto A."/>
            <person name="Izuno A."/>
            <person name="Tsumura Y."/>
            <person name="Toyoda A."/>
            <person name="Shigenobu S."/>
            <person name="Moriguchi Y."/>
            <person name="Ueno S."/>
            <person name="Kasahara M."/>
        </authorList>
    </citation>
    <scope>NUCLEOTIDE SEQUENCE</scope>
</reference>
<dbReference type="PROSITE" id="PS50404">
    <property type="entry name" value="GST_NTER"/>
    <property type="match status" value="1"/>
</dbReference>
<organism evidence="7 8">
    <name type="scientific">Cryptomeria japonica</name>
    <name type="common">Japanese cedar</name>
    <name type="synonym">Cupressus japonica</name>
    <dbReference type="NCBI Taxonomy" id="3369"/>
    <lineage>
        <taxon>Eukaryota</taxon>
        <taxon>Viridiplantae</taxon>
        <taxon>Streptophyta</taxon>
        <taxon>Embryophyta</taxon>
        <taxon>Tracheophyta</taxon>
        <taxon>Spermatophyta</taxon>
        <taxon>Pinopsida</taxon>
        <taxon>Pinidae</taxon>
        <taxon>Conifers II</taxon>
        <taxon>Cupressales</taxon>
        <taxon>Cupressaceae</taxon>
        <taxon>Cryptomeria</taxon>
    </lineage>
</organism>
<evidence type="ECO:0000259" key="6">
    <source>
        <dbReference type="PROSITE" id="PS50405"/>
    </source>
</evidence>
<dbReference type="PANTHER" id="PTHR11260">
    <property type="entry name" value="GLUTATHIONE S-TRANSFERASE, GST, SUPERFAMILY, GST DOMAIN CONTAINING"/>
    <property type="match status" value="1"/>
</dbReference>
<dbReference type="Pfam" id="PF00043">
    <property type="entry name" value="GST_C"/>
    <property type="match status" value="1"/>
</dbReference>
<dbReference type="Pfam" id="PF02798">
    <property type="entry name" value="GST_N"/>
    <property type="match status" value="1"/>
</dbReference>
<dbReference type="Gene3D" id="1.20.1050.10">
    <property type="match status" value="1"/>
</dbReference>
<dbReference type="FunFam" id="3.40.30.10:FF:000014">
    <property type="entry name" value="Tau class glutathione S-transferase"/>
    <property type="match status" value="1"/>
</dbReference>